<dbReference type="Proteomes" id="UP000037685">
    <property type="component" value="Unassembled WGS sequence"/>
</dbReference>
<proteinExistence type="predicted"/>
<dbReference type="InterPro" id="IPR011629">
    <property type="entry name" value="CobW-like_C"/>
</dbReference>
<reference evidence="4 5" key="1">
    <citation type="submission" date="2015-07" db="EMBL/GenBank/DDBJ databases">
        <authorList>
            <person name="Noorani M."/>
        </authorList>
    </citation>
    <scope>NUCLEOTIDE SEQUENCE [LARGE SCALE GENOMIC DNA]</scope>
    <source>
        <strain evidence="5">ATCC 25104 / DSM 625 / JCM 10724 / NBRC 103206 / NCIMB 11243 / YT-1</strain>
    </source>
</reference>
<sequence>MDLAPRGEEALDRLKALNPTAQVRPIVRGEGVGVEEVLFPPRSLRILHPGVHLHAHARVVVLPGEASLGDLEAWLKGVLLLLHGSRLLRGKGVVRLREAPKPLVFHLELGFAEARDGLNHLVFIGEGLDRRSLDEGARRVFGGAT</sequence>
<evidence type="ECO:0000313" key="4">
    <source>
        <dbReference type="EMBL" id="KOX89389.1"/>
    </source>
</evidence>
<comment type="caution">
    <text evidence="4">The sequence shown here is derived from an EMBL/GenBank/DDBJ whole genome shotgun (WGS) entry which is preliminary data.</text>
</comment>
<name>A0A0M9ACQ3_THEAQ</name>
<keyword evidence="1" id="KW-0547">Nucleotide-binding</keyword>
<keyword evidence="2" id="KW-0143">Chaperone</keyword>
<dbReference type="Pfam" id="PF07683">
    <property type="entry name" value="CobW_C"/>
    <property type="match status" value="1"/>
</dbReference>
<organism evidence="4 5">
    <name type="scientific">Thermus aquaticus</name>
    <dbReference type="NCBI Taxonomy" id="271"/>
    <lineage>
        <taxon>Bacteria</taxon>
        <taxon>Thermotogati</taxon>
        <taxon>Deinococcota</taxon>
        <taxon>Deinococci</taxon>
        <taxon>Thermales</taxon>
        <taxon>Thermaceae</taxon>
        <taxon>Thermus</taxon>
    </lineage>
</organism>
<evidence type="ECO:0000256" key="1">
    <source>
        <dbReference type="ARBA" id="ARBA00022741"/>
    </source>
</evidence>
<evidence type="ECO:0000313" key="5">
    <source>
        <dbReference type="Proteomes" id="UP000037685"/>
    </source>
</evidence>
<dbReference type="EMBL" id="LHCI01000106">
    <property type="protein sequence ID" value="KOX89389.1"/>
    <property type="molecule type" value="Genomic_DNA"/>
</dbReference>
<dbReference type="Gene3D" id="3.30.1220.10">
    <property type="entry name" value="CobW-like, C-terminal domain"/>
    <property type="match status" value="1"/>
</dbReference>
<dbReference type="InterPro" id="IPR036627">
    <property type="entry name" value="CobW-likC_sf"/>
</dbReference>
<accession>A0A0M9ACQ3</accession>
<evidence type="ECO:0000259" key="3">
    <source>
        <dbReference type="Pfam" id="PF07683"/>
    </source>
</evidence>
<evidence type="ECO:0000256" key="2">
    <source>
        <dbReference type="ARBA" id="ARBA00023186"/>
    </source>
</evidence>
<dbReference type="AlphaFoldDB" id="A0A0M9ACQ3"/>
<feature type="domain" description="CobW C-terminal" evidence="3">
    <location>
        <begin position="65"/>
        <end position="136"/>
    </location>
</feature>
<protein>
    <recommendedName>
        <fullName evidence="3">CobW C-terminal domain-containing protein</fullName>
    </recommendedName>
</protein>
<dbReference type="GO" id="GO:0000166">
    <property type="term" value="F:nucleotide binding"/>
    <property type="evidence" value="ECO:0007669"/>
    <property type="project" value="UniProtKB-KW"/>
</dbReference>
<dbReference type="SUPFAM" id="SSF90002">
    <property type="entry name" value="Hypothetical protein YjiA, C-terminal domain"/>
    <property type="match status" value="1"/>
</dbReference>
<gene>
    <name evidence="4" type="ORF">BVI061214_00550</name>
</gene>
<dbReference type="PATRIC" id="fig|271.14.peg.637"/>